<organism evidence="1 2">
    <name type="scientific">Falsiroseomonas frigidaquae</name>
    <dbReference type="NCBI Taxonomy" id="487318"/>
    <lineage>
        <taxon>Bacteria</taxon>
        <taxon>Pseudomonadati</taxon>
        <taxon>Pseudomonadota</taxon>
        <taxon>Alphaproteobacteria</taxon>
        <taxon>Acetobacterales</taxon>
        <taxon>Roseomonadaceae</taxon>
        <taxon>Falsiroseomonas</taxon>
    </lineage>
</organism>
<dbReference type="Proteomes" id="UP000765160">
    <property type="component" value="Unassembled WGS sequence"/>
</dbReference>
<dbReference type="EMBL" id="JAAVTX010000001">
    <property type="protein sequence ID" value="NKE43373.1"/>
    <property type="molecule type" value="Genomic_DNA"/>
</dbReference>
<evidence type="ECO:0000313" key="1">
    <source>
        <dbReference type="EMBL" id="NKE43373.1"/>
    </source>
</evidence>
<keyword evidence="2" id="KW-1185">Reference proteome</keyword>
<comment type="caution">
    <text evidence="1">The sequence shown here is derived from an EMBL/GenBank/DDBJ whole genome shotgun (WGS) entry which is preliminary data.</text>
</comment>
<reference evidence="1 2" key="1">
    <citation type="submission" date="2020-03" db="EMBL/GenBank/DDBJ databases">
        <title>Roseomonas selenitidurans sp. nov. isolated from soil.</title>
        <authorList>
            <person name="Liu H."/>
        </authorList>
    </citation>
    <scope>NUCLEOTIDE SEQUENCE [LARGE SCALE GENOMIC DNA]</scope>
    <source>
        <strain evidence="1 2">JCM 15073</strain>
    </source>
</reference>
<accession>A0ABX1ESU5</accession>
<proteinExistence type="predicted"/>
<evidence type="ECO:0000313" key="2">
    <source>
        <dbReference type="Proteomes" id="UP000765160"/>
    </source>
</evidence>
<gene>
    <name evidence="1" type="ORF">HB662_01185</name>
</gene>
<protein>
    <submittedName>
        <fullName evidence="1">Uncharacterized protein</fullName>
    </submittedName>
</protein>
<dbReference type="RefSeq" id="WP_168046313.1">
    <property type="nucleotide sequence ID" value="NZ_JAATJR010000001.1"/>
</dbReference>
<name>A0ABX1ESU5_9PROT</name>
<sequence length="266" mass="27425">MVASDMLPAVYADGRYLRRWSLIGGHPRCILPPLVLAEATPAEVAAAEATNARIHGLAAAAEALEAQAALAAQPPPDLPGHEADAWQAARQAVEVASPKLLALIELRQGEPPGPPVSLALIDAGGTVVNVLAVDPGWEPDPSLAAVPLGPDARVGATYAEGVFTPPPVPAPVPAEVTLRQLLFALVGAGWITEAEALAAARTGEVPASLADILPDLSEAEQSNLRLTWAAMYSAERSSSVWDLFISAGVATAEQVDDLFRAAGQVA</sequence>